<proteinExistence type="predicted"/>
<dbReference type="AlphaFoldDB" id="A0A0M3I944"/>
<accession>A0A0M3I944</accession>
<sequence length="32" mass="3557">MNKIVGDKFDCSSWPSSISGFLGLPVILEFIR</sequence>
<name>A0A0M3I944_ASCLU</name>
<evidence type="ECO:0000313" key="1">
    <source>
        <dbReference type="Proteomes" id="UP000036681"/>
    </source>
</evidence>
<protein>
    <submittedName>
        <fullName evidence="2">Uncharacterized protein</fullName>
    </submittedName>
</protein>
<evidence type="ECO:0000313" key="2">
    <source>
        <dbReference type="WBParaSite" id="ALUE_0001393401-mRNA-1"/>
    </source>
</evidence>
<dbReference type="WBParaSite" id="ALUE_0001393401-mRNA-1">
    <property type="protein sequence ID" value="ALUE_0001393401-mRNA-1"/>
    <property type="gene ID" value="ALUE_0001393401"/>
</dbReference>
<dbReference type="Proteomes" id="UP000036681">
    <property type="component" value="Unplaced"/>
</dbReference>
<organism evidence="1 2">
    <name type="scientific">Ascaris lumbricoides</name>
    <name type="common">Giant roundworm</name>
    <dbReference type="NCBI Taxonomy" id="6252"/>
    <lineage>
        <taxon>Eukaryota</taxon>
        <taxon>Metazoa</taxon>
        <taxon>Ecdysozoa</taxon>
        <taxon>Nematoda</taxon>
        <taxon>Chromadorea</taxon>
        <taxon>Rhabditida</taxon>
        <taxon>Spirurina</taxon>
        <taxon>Ascaridomorpha</taxon>
        <taxon>Ascaridoidea</taxon>
        <taxon>Ascarididae</taxon>
        <taxon>Ascaris</taxon>
    </lineage>
</organism>
<keyword evidence="1" id="KW-1185">Reference proteome</keyword>
<reference evidence="2" key="1">
    <citation type="submission" date="2017-02" db="UniProtKB">
        <authorList>
            <consortium name="WormBaseParasite"/>
        </authorList>
    </citation>
    <scope>IDENTIFICATION</scope>
</reference>